<evidence type="ECO:0000256" key="1">
    <source>
        <dbReference type="SAM" id="SignalP"/>
    </source>
</evidence>
<protein>
    <recommendedName>
        <fullName evidence="4">Secreted protein</fullName>
    </recommendedName>
</protein>
<feature type="chain" id="PRO_5015760710" description="Secreted protein" evidence="1">
    <location>
        <begin position="32"/>
        <end position="53"/>
    </location>
</feature>
<dbReference type="EMBL" id="PVNG01000003">
    <property type="protein sequence ID" value="PRX68614.1"/>
    <property type="molecule type" value="Genomic_DNA"/>
</dbReference>
<evidence type="ECO:0008006" key="4">
    <source>
        <dbReference type="Google" id="ProtNLM"/>
    </source>
</evidence>
<keyword evidence="3" id="KW-1185">Reference proteome</keyword>
<organism evidence="2 3">
    <name type="scientific">Nonomuraea fuscirosea</name>
    <dbReference type="NCBI Taxonomy" id="1291556"/>
    <lineage>
        <taxon>Bacteria</taxon>
        <taxon>Bacillati</taxon>
        <taxon>Actinomycetota</taxon>
        <taxon>Actinomycetes</taxon>
        <taxon>Streptosporangiales</taxon>
        <taxon>Streptosporangiaceae</taxon>
        <taxon>Nonomuraea</taxon>
    </lineage>
</organism>
<name>A0A2T0N7S3_9ACTN</name>
<reference evidence="2 3" key="1">
    <citation type="submission" date="2018-03" db="EMBL/GenBank/DDBJ databases">
        <title>Genomic Encyclopedia of Type Strains, Phase III (KMG-III): the genomes of soil and plant-associated and newly described type strains.</title>
        <authorList>
            <person name="Whitman W."/>
        </authorList>
    </citation>
    <scope>NUCLEOTIDE SEQUENCE [LARGE SCALE GENOMIC DNA]</scope>
    <source>
        <strain evidence="2 3">CGMCC 4.7104</strain>
    </source>
</reference>
<sequence>MRNRVRRAAALALVVASAALTVGITSAPAQAMPPEGWYRCYVPGYGTMWCLDV</sequence>
<accession>A0A2T0N7S3</accession>
<keyword evidence="1" id="KW-0732">Signal</keyword>
<evidence type="ECO:0000313" key="2">
    <source>
        <dbReference type="EMBL" id="PRX68614.1"/>
    </source>
</evidence>
<gene>
    <name evidence="2" type="ORF">B0I32_103576</name>
</gene>
<evidence type="ECO:0000313" key="3">
    <source>
        <dbReference type="Proteomes" id="UP000238312"/>
    </source>
</evidence>
<dbReference type="Proteomes" id="UP000238312">
    <property type="component" value="Unassembled WGS sequence"/>
</dbReference>
<feature type="signal peptide" evidence="1">
    <location>
        <begin position="1"/>
        <end position="31"/>
    </location>
</feature>
<comment type="caution">
    <text evidence="2">The sequence shown here is derived from an EMBL/GenBank/DDBJ whole genome shotgun (WGS) entry which is preliminary data.</text>
</comment>
<proteinExistence type="predicted"/>
<dbReference type="RefSeq" id="WP_181307206.1">
    <property type="nucleotide sequence ID" value="NZ_CP109074.1"/>
</dbReference>
<dbReference type="AlphaFoldDB" id="A0A2T0N7S3"/>